<sequence>MKKINSLTLALLLSLSSNQLLAADSEDSPNPSDITEVSTSAYFGINNQGGVKGSIARGFGFSEKTEGMITIEAAIDEEGHYSDSRFQYFQVFNTKNYVVPKAAVSLDVMDNDMFTSASLGSVIAINPGVKGLSIFPRAGVLAGEYSDASVNQFNVSDRGTTGASAALYVSYTMGKDGTYIMVSPEYNYLGGDIETSMLKTSVKMGTPFSQDKTRWGEIRLENTDMKMESASKKIKNNDTVVWANYKFYF</sequence>
<protein>
    <recommendedName>
        <fullName evidence="4">Porin</fullName>
    </recommendedName>
</protein>
<feature type="signal peptide" evidence="1">
    <location>
        <begin position="1"/>
        <end position="22"/>
    </location>
</feature>
<proteinExistence type="predicted"/>
<dbReference type="Proteomes" id="UP000027219">
    <property type="component" value="Unassembled WGS sequence"/>
</dbReference>
<name>A0A066UTJ6_9VIBR</name>
<organism evidence="2 3">
    <name type="scientific">Vibrio fortis</name>
    <dbReference type="NCBI Taxonomy" id="212667"/>
    <lineage>
        <taxon>Bacteria</taxon>
        <taxon>Pseudomonadati</taxon>
        <taxon>Pseudomonadota</taxon>
        <taxon>Gammaproteobacteria</taxon>
        <taxon>Vibrionales</taxon>
        <taxon>Vibrionaceae</taxon>
        <taxon>Vibrio</taxon>
    </lineage>
</organism>
<keyword evidence="3" id="KW-1185">Reference proteome</keyword>
<evidence type="ECO:0000313" key="2">
    <source>
        <dbReference type="EMBL" id="KDN27464.1"/>
    </source>
</evidence>
<feature type="chain" id="PRO_5001627574" description="Porin" evidence="1">
    <location>
        <begin position="23"/>
        <end position="249"/>
    </location>
</feature>
<keyword evidence="1" id="KW-0732">Signal</keyword>
<reference evidence="2 3" key="1">
    <citation type="submission" date="2014-02" db="EMBL/GenBank/DDBJ databases">
        <title>Vibrio fortis Dalian14 Genome Sequencing.</title>
        <authorList>
            <person name="Wang Y."/>
            <person name="Song L."/>
            <person name="Liu G."/>
            <person name="Ding J."/>
        </authorList>
    </citation>
    <scope>NUCLEOTIDE SEQUENCE [LARGE SCALE GENOMIC DNA]</scope>
    <source>
        <strain evidence="2 3">Dalian14</strain>
    </source>
</reference>
<evidence type="ECO:0000256" key="1">
    <source>
        <dbReference type="SAM" id="SignalP"/>
    </source>
</evidence>
<evidence type="ECO:0000313" key="3">
    <source>
        <dbReference type="Proteomes" id="UP000027219"/>
    </source>
</evidence>
<dbReference type="OrthoDB" id="5896825at2"/>
<dbReference type="RefSeq" id="WP_032552825.1">
    <property type="nucleotide sequence ID" value="NZ_JBEEAX010000004.1"/>
</dbReference>
<dbReference type="AlphaFoldDB" id="A0A066UTJ6"/>
<accession>A0A066UTJ6</accession>
<gene>
    <name evidence="2" type="ORF">VFDL14_21520</name>
</gene>
<dbReference type="STRING" id="212667.VFDL14_21520"/>
<comment type="caution">
    <text evidence="2">The sequence shown here is derived from an EMBL/GenBank/DDBJ whole genome shotgun (WGS) entry which is preliminary data.</text>
</comment>
<evidence type="ECO:0008006" key="4">
    <source>
        <dbReference type="Google" id="ProtNLM"/>
    </source>
</evidence>
<dbReference type="EMBL" id="JFFR01000027">
    <property type="protein sequence ID" value="KDN27464.1"/>
    <property type="molecule type" value="Genomic_DNA"/>
</dbReference>